<proteinExistence type="predicted"/>
<accession>J9GR61</accession>
<organism evidence="2">
    <name type="scientific">gut metagenome</name>
    <dbReference type="NCBI Taxonomy" id="749906"/>
    <lineage>
        <taxon>unclassified sequences</taxon>
        <taxon>metagenomes</taxon>
        <taxon>organismal metagenomes</taxon>
    </lineage>
</organism>
<sequence>MNNLLLDMLMTTGQLKEGIEVTLDFDHEFIPAEKYDALYSYKKARGYFPGVATIGGLIVGIENRDGNANVKFHQSDTLSRFFTRLEKRNIDIANFRADCGSYSEDIIKVVLEHSKRFYLRASNCMSRLEAFEKHKDWRPVEINFEQLEVASFEFDDFMPEAGLRLVVQRQEIKNKDGIQNLFGKQYVYRAILTNDWEMREEDVIRFYNARGASERNFDVQNNDFGWAHLPFSFMNENTVFMLLTAMIKNFYLYLVSLLADLGVQDLKPTSRVKRLIFTFIVVPAKWIKTARAWTLNLYTNRTWYAKFNELT</sequence>
<name>J9GR61_9ZZZZ</name>
<dbReference type="EMBL" id="AMCI01002492">
    <property type="protein sequence ID" value="EJX02565.1"/>
    <property type="molecule type" value="Genomic_DNA"/>
</dbReference>
<reference evidence="2" key="1">
    <citation type="journal article" date="2012" name="PLoS ONE">
        <title>Gene sets for utilization of primary and secondary nutrition supplies in the distal gut of endangered iberian lynx.</title>
        <authorList>
            <person name="Alcaide M."/>
            <person name="Messina E."/>
            <person name="Richter M."/>
            <person name="Bargiela R."/>
            <person name="Peplies J."/>
            <person name="Huws S.A."/>
            <person name="Newbold C.J."/>
            <person name="Golyshin P.N."/>
            <person name="Simon M.A."/>
            <person name="Lopez G."/>
            <person name="Yakimov M.M."/>
            <person name="Ferrer M."/>
        </authorList>
    </citation>
    <scope>NUCLEOTIDE SEQUENCE</scope>
</reference>
<comment type="caution">
    <text evidence="2">The sequence shown here is derived from an EMBL/GenBank/DDBJ whole genome shotgun (WGS) entry which is preliminary data.</text>
</comment>
<dbReference type="NCBIfam" id="NF033539">
    <property type="entry name" value="transpos_IS1380"/>
    <property type="match status" value="1"/>
</dbReference>
<gene>
    <name evidence="2" type="ORF">EVA_09329</name>
</gene>
<evidence type="ECO:0000313" key="2">
    <source>
        <dbReference type="EMBL" id="EJX02565.1"/>
    </source>
</evidence>
<dbReference type="Pfam" id="PF13701">
    <property type="entry name" value="DDE_Tnp_1_4"/>
    <property type="match status" value="1"/>
</dbReference>
<dbReference type="InterPro" id="IPR025668">
    <property type="entry name" value="Tnp_DDE_dom"/>
</dbReference>
<feature type="domain" description="Transposase DDE" evidence="1">
    <location>
        <begin position="17"/>
        <end position="308"/>
    </location>
</feature>
<evidence type="ECO:0000259" key="1">
    <source>
        <dbReference type="Pfam" id="PF13701"/>
    </source>
</evidence>
<dbReference type="InterPro" id="IPR047960">
    <property type="entry name" value="Transpos_IS1380"/>
</dbReference>
<protein>
    <submittedName>
        <fullName evidence="2">Transposase, IS4 family protein</fullName>
    </submittedName>
</protein>
<dbReference type="AlphaFoldDB" id="J9GR61"/>